<dbReference type="GO" id="GO:0005829">
    <property type="term" value="C:cytosol"/>
    <property type="evidence" value="ECO:0007669"/>
    <property type="project" value="TreeGrafter"/>
</dbReference>
<dbReference type="GO" id="GO:0005524">
    <property type="term" value="F:ATP binding"/>
    <property type="evidence" value="ECO:0007669"/>
    <property type="project" value="UniProtKB-UniRule"/>
</dbReference>
<protein>
    <recommendedName>
        <fullName evidence="12">Proline--tRNA ligase</fullName>
        <ecNumber evidence="12">6.1.1.15</ecNumber>
    </recommendedName>
    <alternativeName>
        <fullName evidence="12">Prolyl-tRNA synthetase</fullName>
        <shortName evidence="12">ProRS</shortName>
    </alternativeName>
</protein>
<gene>
    <name evidence="12" type="primary">proS</name>
    <name evidence="14" type="ORF">XJ32_08020</name>
</gene>
<dbReference type="AlphaFoldDB" id="A0A1Q2LJ62"/>
<dbReference type="InterPro" id="IPR023717">
    <property type="entry name" value="Pro-tRNA-Synthase_IIa_type1"/>
</dbReference>
<dbReference type="InterPro" id="IPR036621">
    <property type="entry name" value="Anticodon-bd_dom_sf"/>
</dbReference>
<evidence type="ECO:0000256" key="5">
    <source>
        <dbReference type="ARBA" id="ARBA00022741"/>
    </source>
</evidence>
<dbReference type="Pfam" id="PF00587">
    <property type="entry name" value="tRNA-synt_2b"/>
    <property type="match status" value="1"/>
</dbReference>
<evidence type="ECO:0000256" key="7">
    <source>
        <dbReference type="ARBA" id="ARBA00022917"/>
    </source>
</evidence>
<dbReference type="InterPro" id="IPR006195">
    <property type="entry name" value="aa-tRNA-synth_II"/>
</dbReference>
<name>A0A1Q2LJ62_9HELI</name>
<dbReference type="PROSITE" id="PS50862">
    <property type="entry name" value="AA_TRNA_LIGASE_II"/>
    <property type="match status" value="1"/>
</dbReference>
<evidence type="ECO:0000256" key="10">
    <source>
        <dbReference type="ARBA" id="ARBA00053664"/>
    </source>
</evidence>
<dbReference type="Pfam" id="PF04073">
    <property type="entry name" value="tRNA_edit"/>
    <property type="match status" value="1"/>
</dbReference>
<keyword evidence="4 12" id="KW-0436">Ligase</keyword>
<dbReference type="Proteomes" id="UP000188298">
    <property type="component" value="Chromosome"/>
</dbReference>
<dbReference type="InterPro" id="IPR050062">
    <property type="entry name" value="Pro-tRNA_synthetase"/>
</dbReference>
<dbReference type="EC" id="6.1.1.15" evidence="12"/>
<comment type="catalytic activity">
    <reaction evidence="9 12">
        <text>tRNA(Pro) + L-proline + ATP = L-prolyl-tRNA(Pro) + AMP + diphosphate</text>
        <dbReference type="Rhea" id="RHEA:14305"/>
        <dbReference type="Rhea" id="RHEA-COMP:9700"/>
        <dbReference type="Rhea" id="RHEA-COMP:9702"/>
        <dbReference type="ChEBI" id="CHEBI:30616"/>
        <dbReference type="ChEBI" id="CHEBI:33019"/>
        <dbReference type="ChEBI" id="CHEBI:60039"/>
        <dbReference type="ChEBI" id="CHEBI:78442"/>
        <dbReference type="ChEBI" id="CHEBI:78532"/>
        <dbReference type="ChEBI" id="CHEBI:456215"/>
        <dbReference type="EC" id="6.1.1.15"/>
    </reaction>
</comment>
<dbReference type="Gene3D" id="3.30.930.10">
    <property type="entry name" value="Bira Bifunctional Protein, Domain 2"/>
    <property type="match status" value="2"/>
</dbReference>
<reference evidence="14 15" key="1">
    <citation type="submission" date="2017-02" db="EMBL/GenBank/DDBJ databases">
        <title>Whole genome sequencing of Helicobacter bilis strain AAQJH.</title>
        <authorList>
            <person name="Conlan S."/>
            <person name="Thomas P.J."/>
            <person name="Mullikin J."/>
            <person name="Palmore T.N."/>
            <person name="Frank K.M."/>
            <person name="Segre J.A."/>
        </authorList>
    </citation>
    <scope>NUCLEOTIDE SEQUENCE [LARGE SCALE GENOMIC DNA]</scope>
    <source>
        <strain evidence="14 15">AAQJH</strain>
    </source>
</reference>
<dbReference type="SUPFAM" id="SSF55681">
    <property type="entry name" value="Class II aaRS and biotin synthetases"/>
    <property type="match status" value="1"/>
</dbReference>
<dbReference type="InterPro" id="IPR002316">
    <property type="entry name" value="Pro-tRNA-ligase_IIa"/>
</dbReference>
<dbReference type="GO" id="GO:0006433">
    <property type="term" value="P:prolyl-tRNA aminoacylation"/>
    <property type="evidence" value="ECO:0007669"/>
    <property type="project" value="UniProtKB-UniRule"/>
</dbReference>
<feature type="domain" description="Aminoacyl-transfer RNA synthetases class-II family profile" evidence="13">
    <location>
        <begin position="49"/>
        <end position="480"/>
    </location>
</feature>
<comment type="subcellular location">
    <subcellularLocation>
        <location evidence="1 12">Cytoplasm</location>
    </subcellularLocation>
</comment>
<evidence type="ECO:0000313" key="15">
    <source>
        <dbReference type="Proteomes" id="UP000188298"/>
    </source>
</evidence>
<keyword evidence="8 12" id="KW-0030">Aminoacyl-tRNA synthetase</keyword>
<dbReference type="CDD" id="cd00779">
    <property type="entry name" value="ProRS_core_prok"/>
    <property type="match status" value="1"/>
</dbReference>
<evidence type="ECO:0000256" key="6">
    <source>
        <dbReference type="ARBA" id="ARBA00022840"/>
    </source>
</evidence>
<dbReference type="InterPro" id="IPR004154">
    <property type="entry name" value="Anticodon-bd"/>
</dbReference>
<evidence type="ECO:0000256" key="11">
    <source>
        <dbReference type="ARBA" id="ARBA00060755"/>
    </source>
</evidence>
<evidence type="ECO:0000313" key="14">
    <source>
        <dbReference type="EMBL" id="AQQ60047.1"/>
    </source>
</evidence>
<dbReference type="PANTHER" id="PTHR42753:SF2">
    <property type="entry name" value="PROLINE--TRNA LIGASE"/>
    <property type="match status" value="1"/>
</dbReference>
<dbReference type="PRINTS" id="PR01046">
    <property type="entry name" value="TRNASYNTHPRO"/>
</dbReference>
<dbReference type="CDD" id="cd04334">
    <property type="entry name" value="ProRS-INS"/>
    <property type="match status" value="1"/>
</dbReference>
<keyword evidence="7 12" id="KW-0648">Protein biosynthesis</keyword>
<dbReference type="RefSeq" id="WP_077388958.1">
    <property type="nucleotide sequence ID" value="NZ_CP019645.1"/>
</dbReference>
<dbReference type="InterPro" id="IPR002314">
    <property type="entry name" value="aa-tRNA-synt_IIb"/>
</dbReference>
<dbReference type="InterPro" id="IPR036754">
    <property type="entry name" value="YbaK/aa-tRNA-synt-asso_dom_sf"/>
</dbReference>
<evidence type="ECO:0000259" key="13">
    <source>
        <dbReference type="PROSITE" id="PS50862"/>
    </source>
</evidence>
<dbReference type="InterPro" id="IPR004500">
    <property type="entry name" value="Pro-tRNA-synth_IIa_bac-type"/>
</dbReference>
<dbReference type="GO" id="GO:0004827">
    <property type="term" value="F:proline-tRNA ligase activity"/>
    <property type="evidence" value="ECO:0007669"/>
    <property type="project" value="UniProtKB-UniRule"/>
</dbReference>
<keyword evidence="3 12" id="KW-0963">Cytoplasm</keyword>
<proteinExistence type="inferred from homology"/>
<keyword evidence="5 12" id="KW-0547">Nucleotide-binding</keyword>
<evidence type="ECO:0000256" key="3">
    <source>
        <dbReference type="ARBA" id="ARBA00022490"/>
    </source>
</evidence>
<sequence length="575" mass="64931">MRFSTFFAPTLKEAPKDAVLKSHIYLLRAGYIHQIGSGIYNFLPLAQIVMDKIKTIVREEMNRAGANEITMGFLTPTSLWEQSGRYEKYSELALFTDKKGASFVLGPTHEECVTEIAKTYIKSYKQLPLNLYQIHLKFRDELRPRFGLLRAREFVMKDAYSFHDSLESLNKEFINMRDTYVRIFRRLGLDFRIVEADSGAIGGSGSREFMVLAECGEDTIVTCSKCDYASNIEAAVRKPKTCDEIAPQATSNYHKFETPNVKTIDDLSKFFKVNPFYLMKAVVKKVIFKDSVDIAIFFMRGKDMLEDTKALNALQAIDPSVLDIADADTAFLESYKLPQGSIGPIHLRALTNSRFIVFDKELENGEDLICGANEHGYHYVGVQLEEFDDLYYRDLVAVQEGDSCAKCGGTLRYSKGIEVGHIFKLEDKYSKPMQANFLLSSGSSMPFTMGCYGLGVSRLISAILEQKADEKGCVWGAVAPFKLDIIISNMKNEEEVLFATNLYTQLQEKGIEVILDDRNERFGSKIADFELIGFEYALIVGKRLAENKLELIKRNGLIKTEYSSVNILESLLGVL</sequence>
<evidence type="ECO:0000256" key="12">
    <source>
        <dbReference type="HAMAP-Rule" id="MF_01569"/>
    </source>
</evidence>
<dbReference type="Gene3D" id="3.40.50.800">
    <property type="entry name" value="Anticodon-binding domain"/>
    <property type="match status" value="1"/>
</dbReference>
<dbReference type="FunFam" id="3.30.930.10:FF:000066">
    <property type="entry name" value="Proline--tRNA ligase"/>
    <property type="match status" value="1"/>
</dbReference>
<dbReference type="Pfam" id="PF03129">
    <property type="entry name" value="HGTP_anticodon"/>
    <property type="match status" value="1"/>
</dbReference>
<dbReference type="KEGG" id="hbl:XJ32_08020"/>
<accession>A0A1Q2LJ62</accession>
<dbReference type="InterPro" id="IPR007214">
    <property type="entry name" value="YbaK/aa-tRNA-synth-assoc-dom"/>
</dbReference>
<dbReference type="InterPro" id="IPR045864">
    <property type="entry name" value="aa-tRNA-synth_II/BPL/LPL"/>
</dbReference>
<evidence type="ECO:0000256" key="4">
    <source>
        <dbReference type="ARBA" id="ARBA00022598"/>
    </source>
</evidence>
<dbReference type="NCBIfam" id="TIGR00409">
    <property type="entry name" value="proS_fam_II"/>
    <property type="match status" value="1"/>
</dbReference>
<dbReference type="CDD" id="cd00861">
    <property type="entry name" value="ProRS_anticodon_short"/>
    <property type="match status" value="1"/>
</dbReference>
<evidence type="ECO:0000256" key="8">
    <source>
        <dbReference type="ARBA" id="ARBA00023146"/>
    </source>
</evidence>
<evidence type="ECO:0000256" key="1">
    <source>
        <dbReference type="ARBA" id="ARBA00004496"/>
    </source>
</evidence>
<organism evidence="14 15">
    <name type="scientific">Helicobacter bilis</name>
    <dbReference type="NCBI Taxonomy" id="37372"/>
    <lineage>
        <taxon>Bacteria</taxon>
        <taxon>Pseudomonadati</taxon>
        <taxon>Campylobacterota</taxon>
        <taxon>Epsilonproteobacteria</taxon>
        <taxon>Campylobacterales</taxon>
        <taxon>Helicobacteraceae</taxon>
        <taxon>Helicobacter</taxon>
    </lineage>
</organism>
<dbReference type="SUPFAM" id="SSF52954">
    <property type="entry name" value="Class II aaRS ABD-related"/>
    <property type="match status" value="1"/>
</dbReference>
<dbReference type="HAMAP" id="MF_01569">
    <property type="entry name" value="Pro_tRNA_synth_type1"/>
    <property type="match status" value="1"/>
</dbReference>
<dbReference type="GO" id="GO:0002161">
    <property type="term" value="F:aminoacyl-tRNA deacylase activity"/>
    <property type="evidence" value="ECO:0007669"/>
    <property type="project" value="InterPro"/>
</dbReference>
<dbReference type="InterPro" id="IPR044140">
    <property type="entry name" value="ProRS_anticodon_short"/>
</dbReference>
<evidence type="ECO:0000256" key="2">
    <source>
        <dbReference type="ARBA" id="ARBA00011738"/>
    </source>
</evidence>
<dbReference type="EMBL" id="CP019645">
    <property type="protein sequence ID" value="AQQ60047.1"/>
    <property type="molecule type" value="Genomic_DNA"/>
</dbReference>
<dbReference type="PANTHER" id="PTHR42753">
    <property type="entry name" value="MITOCHONDRIAL RIBOSOME PROTEIN L39/PROLYL-TRNA LIGASE FAMILY MEMBER"/>
    <property type="match status" value="1"/>
</dbReference>
<dbReference type="FunFam" id="3.30.930.10:FF:000065">
    <property type="entry name" value="Proline--tRNA ligase"/>
    <property type="match status" value="1"/>
</dbReference>
<dbReference type="SUPFAM" id="SSF55826">
    <property type="entry name" value="YbaK/ProRS associated domain"/>
    <property type="match status" value="1"/>
</dbReference>
<dbReference type="InterPro" id="IPR033730">
    <property type="entry name" value="ProRS_core_prok"/>
</dbReference>
<dbReference type="NCBIfam" id="NF006625">
    <property type="entry name" value="PRK09194.1"/>
    <property type="match status" value="1"/>
</dbReference>
<comment type="function">
    <text evidence="10 12">Catalyzes the attachment of proline to tRNA(Pro) in a two-step reaction: proline is first activated by ATP to form Pro-AMP and then transferred to the acceptor end of tRNA(Pro). As ProRS can inadvertently accommodate and process non-cognate amino acids such as alanine and cysteine, to avoid such errors it has two additional distinct editing activities against alanine. One activity is designated as 'pretransfer' editing and involves the tRNA(Pro)-independent hydrolysis of activated Ala-AMP. The other activity is designated 'posttransfer' editing and involves deacylation of mischarged Ala-tRNA(Pro). The misacylated Cys-tRNA(Pro) is not edited by ProRS.</text>
</comment>
<comment type="subunit">
    <text evidence="2 12">Homodimer.</text>
</comment>
<keyword evidence="6 12" id="KW-0067">ATP-binding</keyword>
<comment type="similarity">
    <text evidence="11 12">Belongs to the class-II aminoacyl-tRNA synthetase family. ProS type 1 subfamily.</text>
</comment>
<comment type="domain">
    <text evidence="12">Consists of three domains: the N-terminal catalytic domain, the editing domain and the C-terminal anticodon-binding domain.</text>
</comment>
<evidence type="ECO:0000256" key="9">
    <source>
        <dbReference type="ARBA" id="ARBA00047671"/>
    </source>
</evidence>